<keyword evidence="2" id="KW-1185">Reference proteome</keyword>
<proteinExistence type="predicted"/>
<reference evidence="1 2" key="1">
    <citation type="submission" date="2019-11" db="EMBL/GenBank/DDBJ databases">
        <title>Comparison of genomes from free-living endosymbiotic cyanobacteria isolated from Azolla.</title>
        <authorList>
            <person name="Thiel T."/>
            <person name="Pratte B."/>
        </authorList>
    </citation>
    <scope>NUCLEOTIDE SEQUENCE [LARGE SCALE GENOMIC DNA]</scope>
    <source>
        <strain evidence="1 2">N2B</strain>
    </source>
</reference>
<sequence>MLLRINKLNYFHQLILVEWRKIAVRKSASACRAYIANINPIMKSMIARITPTSNH</sequence>
<protein>
    <recommendedName>
        <fullName evidence="3">Transposase</fullName>
    </recommendedName>
</protein>
<gene>
    <name evidence="1" type="ORF">GNE12_15395</name>
</gene>
<evidence type="ECO:0000313" key="1">
    <source>
        <dbReference type="EMBL" id="MBC1303297.1"/>
    </source>
</evidence>
<dbReference type="RefSeq" id="WP_153228450.1">
    <property type="nucleotide sequence ID" value="NZ_JACKZP010000057.1"/>
</dbReference>
<dbReference type="EMBL" id="JACKZP010000057">
    <property type="protein sequence ID" value="MBC1303297.1"/>
    <property type="molecule type" value="Genomic_DNA"/>
</dbReference>
<accession>A0ABR6SA56</accession>
<name>A0ABR6SA56_ANAVA</name>
<dbReference type="GeneID" id="58725573"/>
<dbReference type="Proteomes" id="UP000570851">
    <property type="component" value="Unassembled WGS sequence"/>
</dbReference>
<evidence type="ECO:0000313" key="2">
    <source>
        <dbReference type="Proteomes" id="UP000570851"/>
    </source>
</evidence>
<organism evidence="1 2">
    <name type="scientific">Trichormus variabilis N2B</name>
    <dbReference type="NCBI Taxonomy" id="2681315"/>
    <lineage>
        <taxon>Bacteria</taxon>
        <taxon>Bacillati</taxon>
        <taxon>Cyanobacteriota</taxon>
        <taxon>Cyanophyceae</taxon>
        <taxon>Nostocales</taxon>
        <taxon>Nostocaceae</taxon>
        <taxon>Trichormus</taxon>
    </lineage>
</organism>
<comment type="caution">
    <text evidence="1">The sequence shown here is derived from an EMBL/GenBank/DDBJ whole genome shotgun (WGS) entry which is preliminary data.</text>
</comment>
<evidence type="ECO:0008006" key="3">
    <source>
        <dbReference type="Google" id="ProtNLM"/>
    </source>
</evidence>